<dbReference type="GO" id="GO:0005125">
    <property type="term" value="F:cytokine activity"/>
    <property type="evidence" value="ECO:0007669"/>
    <property type="project" value="InterPro"/>
</dbReference>
<keyword evidence="7" id="KW-1185">Reference proteome</keyword>
<comment type="caution">
    <text evidence="6">The sequence shown here is derived from an EMBL/GenBank/DDBJ whole genome shotgun (WGS) entry which is preliminary data.</text>
</comment>
<feature type="chain" id="PRO_5039369589" description="CTCK domain-containing protein" evidence="5">
    <location>
        <begin position="22"/>
        <end position="179"/>
    </location>
</feature>
<dbReference type="InterPro" id="IPR029034">
    <property type="entry name" value="Cystine-knot_cytokine"/>
</dbReference>
<sequence>MLLITRIVIILVIIQLPAITGQQDSAPRQMMNCEPLSQTEKQKRVQQLRSDVDFNWTFYMLPPLTSAREPVVKTPMTNQRSLTSESILYLGSYGKMCPDKNNSEVECPAHYVLNRDLNRIPEVMVHAKCNCKECILSPKETNGCKLVTVLTPVMRRNESSCDYTSMLEAVPVSCECAIK</sequence>
<evidence type="ECO:0000256" key="3">
    <source>
        <dbReference type="ARBA" id="ARBA00022525"/>
    </source>
</evidence>
<comment type="subcellular location">
    <subcellularLocation>
        <location evidence="1">Secreted</location>
    </subcellularLocation>
</comment>
<evidence type="ECO:0000256" key="5">
    <source>
        <dbReference type="SAM" id="SignalP"/>
    </source>
</evidence>
<evidence type="ECO:0008006" key="8">
    <source>
        <dbReference type="Google" id="ProtNLM"/>
    </source>
</evidence>
<dbReference type="SUPFAM" id="SSF57501">
    <property type="entry name" value="Cystine-knot cytokines"/>
    <property type="match status" value="1"/>
</dbReference>
<accession>A0A9D4F0U9</accession>
<name>A0A9D4F0U9_DREPO</name>
<dbReference type="Proteomes" id="UP000828390">
    <property type="component" value="Unassembled WGS sequence"/>
</dbReference>
<evidence type="ECO:0000256" key="2">
    <source>
        <dbReference type="ARBA" id="ARBA00007236"/>
    </source>
</evidence>
<keyword evidence="3" id="KW-0964">Secreted</keyword>
<dbReference type="Pfam" id="PF06083">
    <property type="entry name" value="IL17"/>
    <property type="match status" value="1"/>
</dbReference>
<evidence type="ECO:0000256" key="4">
    <source>
        <dbReference type="ARBA" id="ARBA00022729"/>
    </source>
</evidence>
<feature type="signal peptide" evidence="5">
    <location>
        <begin position="1"/>
        <end position="21"/>
    </location>
</feature>
<dbReference type="InterPro" id="IPR010345">
    <property type="entry name" value="IL-17_fam"/>
</dbReference>
<evidence type="ECO:0000313" key="7">
    <source>
        <dbReference type="Proteomes" id="UP000828390"/>
    </source>
</evidence>
<dbReference type="AlphaFoldDB" id="A0A9D4F0U9"/>
<reference evidence="6" key="1">
    <citation type="journal article" date="2019" name="bioRxiv">
        <title>The Genome of the Zebra Mussel, Dreissena polymorpha: A Resource for Invasive Species Research.</title>
        <authorList>
            <person name="McCartney M.A."/>
            <person name="Auch B."/>
            <person name="Kono T."/>
            <person name="Mallez S."/>
            <person name="Zhang Y."/>
            <person name="Obille A."/>
            <person name="Becker A."/>
            <person name="Abrahante J.E."/>
            <person name="Garbe J."/>
            <person name="Badalamenti J.P."/>
            <person name="Herman A."/>
            <person name="Mangelson H."/>
            <person name="Liachko I."/>
            <person name="Sullivan S."/>
            <person name="Sone E.D."/>
            <person name="Koren S."/>
            <person name="Silverstein K.A.T."/>
            <person name="Beckman K.B."/>
            <person name="Gohl D.M."/>
        </authorList>
    </citation>
    <scope>NUCLEOTIDE SEQUENCE</scope>
    <source>
        <strain evidence="6">Duluth1</strain>
        <tissue evidence="6">Whole animal</tissue>
    </source>
</reference>
<dbReference type="GO" id="GO:0005576">
    <property type="term" value="C:extracellular region"/>
    <property type="evidence" value="ECO:0007669"/>
    <property type="project" value="UniProtKB-SubCell"/>
</dbReference>
<gene>
    <name evidence="6" type="ORF">DPMN_166058</name>
</gene>
<dbReference type="Gene3D" id="2.10.90.10">
    <property type="entry name" value="Cystine-knot cytokines"/>
    <property type="match status" value="1"/>
</dbReference>
<evidence type="ECO:0000313" key="6">
    <source>
        <dbReference type="EMBL" id="KAH3787931.1"/>
    </source>
</evidence>
<proteinExistence type="inferred from homology"/>
<evidence type="ECO:0000256" key="1">
    <source>
        <dbReference type="ARBA" id="ARBA00004613"/>
    </source>
</evidence>
<dbReference type="EMBL" id="JAIWYP010000008">
    <property type="protein sequence ID" value="KAH3787931.1"/>
    <property type="molecule type" value="Genomic_DNA"/>
</dbReference>
<organism evidence="6 7">
    <name type="scientific">Dreissena polymorpha</name>
    <name type="common">Zebra mussel</name>
    <name type="synonym">Mytilus polymorpha</name>
    <dbReference type="NCBI Taxonomy" id="45954"/>
    <lineage>
        <taxon>Eukaryota</taxon>
        <taxon>Metazoa</taxon>
        <taxon>Spiralia</taxon>
        <taxon>Lophotrochozoa</taxon>
        <taxon>Mollusca</taxon>
        <taxon>Bivalvia</taxon>
        <taxon>Autobranchia</taxon>
        <taxon>Heteroconchia</taxon>
        <taxon>Euheterodonta</taxon>
        <taxon>Imparidentia</taxon>
        <taxon>Neoheterodontei</taxon>
        <taxon>Myida</taxon>
        <taxon>Dreissenoidea</taxon>
        <taxon>Dreissenidae</taxon>
        <taxon>Dreissena</taxon>
    </lineage>
</organism>
<comment type="similarity">
    <text evidence="2">Belongs to the IL-17 family.</text>
</comment>
<protein>
    <recommendedName>
        <fullName evidence="8">CTCK domain-containing protein</fullName>
    </recommendedName>
</protein>
<reference evidence="6" key="2">
    <citation type="submission" date="2020-11" db="EMBL/GenBank/DDBJ databases">
        <authorList>
            <person name="McCartney M.A."/>
            <person name="Auch B."/>
            <person name="Kono T."/>
            <person name="Mallez S."/>
            <person name="Becker A."/>
            <person name="Gohl D.M."/>
            <person name="Silverstein K.A.T."/>
            <person name="Koren S."/>
            <person name="Bechman K.B."/>
            <person name="Herman A."/>
            <person name="Abrahante J.E."/>
            <person name="Garbe J."/>
        </authorList>
    </citation>
    <scope>NUCLEOTIDE SEQUENCE</scope>
    <source>
        <strain evidence="6">Duluth1</strain>
        <tissue evidence="6">Whole animal</tissue>
    </source>
</reference>
<keyword evidence="4 5" id="KW-0732">Signal</keyword>